<feature type="domain" description="FAS1" evidence="3">
    <location>
        <begin position="49"/>
        <end position="181"/>
    </location>
</feature>
<dbReference type="PROSITE" id="PS51257">
    <property type="entry name" value="PROKAR_LIPOPROTEIN"/>
    <property type="match status" value="1"/>
</dbReference>
<dbReference type="SUPFAM" id="SSF82153">
    <property type="entry name" value="FAS1 domain"/>
    <property type="match status" value="1"/>
</dbReference>
<evidence type="ECO:0000313" key="4">
    <source>
        <dbReference type="EMBL" id="MCZ2474591.1"/>
    </source>
</evidence>
<reference evidence="4 5" key="1">
    <citation type="submission" date="2020-03" db="EMBL/GenBank/DDBJ databases">
        <authorList>
            <person name="Pitt A."/>
            <person name="Hahn M.W."/>
        </authorList>
    </citation>
    <scope>NUCLEOTIDE SEQUENCE [LARGE SCALE GENOMIC DNA]</scope>
    <source>
        <strain evidence="4 5">5A-MARBSE</strain>
    </source>
</reference>
<feature type="signal peptide" evidence="2">
    <location>
        <begin position="1"/>
        <end position="24"/>
    </location>
</feature>
<comment type="caution">
    <text evidence="4">The sequence shown here is derived from an EMBL/GenBank/DDBJ whole genome shotgun (WGS) entry which is preliminary data.</text>
</comment>
<evidence type="ECO:0000256" key="2">
    <source>
        <dbReference type="SAM" id="SignalP"/>
    </source>
</evidence>
<dbReference type="InterPro" id="IPR050904">
    <property type="entry name" value="Adhesion/Biosynth-related"/>
</dbReference>
<proteinExistence type="predicted"/>
<feature type="compositionally biased region" description="Low complexity" evidence="1">
    <location>
        <begin position="25"/>
        <end position="40"/>
    </location>
</feature>
<dbReference type="Gene3D" id="2.30.180.10">
    <property type="entry name" value="FAS1 domain"/>
    <property type="match status" value="1"/>
</dbReference>
<dbReference type="RefSeq" id="WP_269009579.1">
    <property type="nucleotide sequence ID" value="NZ_JAANOH010000001.1"/>
</dbReference>
<gene>
    <name evidence="4" type="ORF">G9H61_03990</name>
</gene>
<keyword evidence="2" id="KW-0732">Signal</keyword>
<feature type="region of interest" description="Disordered" evidence="1">
    <location>
        <begin position="25"/>
        <end position="49"/>
    </location>
</feature>
<dbReference type="PANTHER" id="PTHR10900">
    <property type="entry name" value="PERIOSTIN-RELATED"/>
    <property type="match status" value="1"/>
</dbReference>
<dbReference type="PROSITE" id="PS50213">
    <property type="entry name" value="FAS1"/>
    <property type="match status" value="1"/>
</dbReference>
<sequence length="186" mass="19424">MKILSITILAAMFMLTAACSSSEADTSVQTTETTATSGGQENVKDDDSQQDVVKVAVGSKDHSTLVAALKQAELVTSLSNAGPFTVFAPTNAAFDQVDKATLTALMTDEKKADLQNILQYHVTVSALKADYLQDGQVLGMVNGDNVTVSIKNGKIMLNNSATIIASVPASNGIIHVIDGVLLPPSK</sequence>
<dbReference type="EMBL" id="JAANOH010000001">
    <property type="protein sequence ID" value="MCZ2474591.1"/>
    <property type="molecule type" value="Genomic_DNA"/>
</dbReference>
<dbReference type="Proteomes" id="UP001321186">
    <property type="component" value="Unassembled WGS sequence"/>
</dbReference>
<protein>
    <submittedName>
        <fullName evidence="4">Fasciclin domain-containing protein</fullName>
    </submittedName>
</protein>
<organism evidence="4 5">
    <name type="scientific">Aquirufa ecclesiirivi</name>
    <dbReference type="NCBI Taxonomy" id="2715124"/>
    <lineage>
        <taxon>Bacteria</taxon>
        <taxon>Pseudomonadati</taxon>
        <taxon>Bacteroidota</taxon>
        <taxon>Cytophagia</taxon>
        <taxon>Cytophagales</taxon>
        <taxon>Flectobacillaceae</taxon>
        <taxon>Aquirufa</taxon>
    </lineage>
</organism>
<dbReference type="SMART" id="SM00554">
    <property type="entry name" value="FAS1"/>
    <property type="match status" value="1"/>
</dbReference>
<dbReference type="InterPro" id="IPR000782">
    <property type="entry name" value="FAS1_domain"/>
</dbReference>
<feature type="chain" id="PRO_5045957557" evidence="2">
    <location>
        <begin position="25"/>
        <end position="186"/>
    </location>
</feature>
<evidence type="ECO:0000256" key="1">
    <source>
        <dbReference type="SAM" id="MobiDB-lite"/>
    </source>
</evidence>
<accession>A0ABT4JE94</accession>
<dbReference type="InterPro" id="IPR036378">
    <property type="entry name" value="FAS1_dom_sf"/>
</dbReference>
<evidence type="ECO:0000313" key="5">
    <source>
        <dbReference type="Proteomes" id="UP001321186"/>
    </source>
</evidence>
<evidence type="ECO:0000259" key="3">
    <source>
        <dbReference type="PROSITE" id="PS50213"/>
    </source>
</evidence>
<keyword evidence="5" id="KW-1185">Reference proteome</keyword>
<name>A0ABT4JE94_9BACT</name>
<dbReference type="Pfam" id="PF02469">
    <property type="entry name" value="Fasciclin"/>
    <property type="match status" value="1"/>
</dbReference>
<dbReference type="PANTHER" id="PTHR10900:SF77">
    <property type="entry name" value="FI19380P1"/>
    <property type="match status" value="1"/>
</dbReference>